<evidence type="ECO:0000313" key="7">
    <source>
        <dbReference type="Proteomes" id="UP000193928"/>
    </source>
</evidence>
<dbReference type="OrthoDB" id="4629915at2"/>
<feature type="domain" description="ANTAR" evidence="5">
    <location>
        <begin position="134"/>
        <end position="195"/>
    </location>
</feature>
<protein>
    <recommendedName>
        <fullName evidence="5">ANTAR domain-containing protein</fullName>
    </recommendedName>
</protein>
<dbReference type="RefSeq" id="WP_069434065.1">
    <property type="nucleotide sequence ID" value="NZ_JACKSU010000060.1"/>
</dbReference>
<dbReference type="InterPro" id="IPR029016">
    <property type="entry name" value="GAF-like_dom_sf"/>
</dbReference>
<keyword evidence="1" id="KW-0808">Transferase</keyword>
<dbReference type="Gene3D" id="3.30.450.40">
    <property type="match status" value="1"/>
</dbReference>
<keyword evidence="7" id="KW-1185">Reference proteome</keyword>
<dbReference type="Proteomes" id="UP000193928">
    <property type="component" value="Unassembled WGS sequence"/>
</dbReference>
<dbReference type="SUPFAM" id="SSF55781">
    <property type="entry name" value="GAF domain-like"/>
    <property type="match status" value="1"/>
</dbReference>
<dbReference type="GO" id="GO:0003723">
    <property type="term" value="F:RNA binding"/>
    <property type="evidence" value="ECO:0007669"/>
    <property type="project" value="InterPro"/>
</dbReference>
<evidence type="ECO:0000259" key="5">
    <source>
        <dbReference type="PROSITE" id="PS50921"/>
    </source>
</evidence>
<dbReference type="Pfam" id="PF13185">
    <property type="entry name" value="GAF_2"/>
    <property type="match status" value="1"/>
</dbReference>
<dbReference type="SMART" id="SM01012">
    <property type="entry name" value="ANTAR"/>
    <property type="match status" value="1"/>
</dbReference>
<keyword evidence="4" id="KW-0804">Transcription</keyword>
<gene>
    <name evidence="6" type="ORF">AWC08_22570</name>
</gene>
<keyword evidence="2" id="KW-0418">Kinase</keyword>
<dbReference type="InterPro" id="IPR005561">
    <property type="entry name" value="ANTAR"/>
</dbReference>
<comment type="caution">
    <text evidence="6">The sequence shown here is derived from an EMBL/GenBank/DDBJ whole genome shotgun (WGS) entry which is preliminary data.</text>
</comment>
<evidence type="ECO:0000256" key="3">
    <source>
        <dbReference type="ARBA" id="ARBA00023015"/>
    </source>
</evidence>
<evidence type="ECO:0000256" key="1">
    <source>
        <dbReference type="ARBA" id="ARBA00022679"/>
    </source>
</evidence>
<organism evidence="6 7">
    <name type="scientific">Mycobacterium gordonae</name>
    <dbReference type="NCBI Taxonomy" id="1778"/>
    <lineage>
        <taxon>Bacteria</taxon>
        <taxon>Bacillati</taxon>
        <taxon>Actinomycetota</taxon>
        <taxon>Actinomycetes</taxon>
        <taxon>Mycobacteriales</taxon>
        <taxon>Mycobacteriaceae</taxon>
        <taxon>Mycobacterium</taxon>
    </lineage>
</organism>
<dbReference type="AlphaFoldDB" id="A0A1X1WNF0"/>
<evidence type="ECO:0000256" key="4">
    <source>
        <dbReference type="ARBA" id="ARBA00023163"/>
    </source>
</evidence>
<dbReference type="GO" id="GO:0016301">
    <property type="term" value="F:kinase activity"/>
    <property type="evidence" value="ECO:0007669"/>
    <property type="project" value="UniProtKB-KW"/>
</dbReference>
<dbReference type="PIRSF" id="PIRSF036625">
    <property type="entry name" value="GAF_ANTAR"/>
    <property type="match status" value="1"/>
</dbReference>
<evidence type="ECO:0000256" key="2">
    <source>
        <dbReference type="ARBA" id="ARBA00022777"/>
    </source>
</evidence>
<dbReference type="PROSITE" id="PS50921">
    <property type="entry name" value="ANTAR"/>
    <property type="match status" value="1"/>
</dbReference>
<dbReference type="InterPro" id="IPR011006">
    <property type="entry name" value="CheY-like_superfamily"/>
</dbReference>
<dbReference type="EMBL" id="LQOY01000072">
    <property type="protein sequence ID" value="ORV88145.1"/>
    <property type="molecule type" value="Genomic_DNA"/>
</dbReference>
<proteinExistence type="predicted"/>
<dbReference type="InterPro" id="IPR012074">
    <property type="entry name" value="GAF_ANTAR"/>
</dbReference>
<sequence length="225" mass="24816">MLQELCDAAVDLVPGAEHGAITVIADQRLQTMAAVGKYAAVLDEVQRRHAQGPVWDAARERCLVLVEDLATDIRWPAYQREALSGTSIRCQMALPMLTDGHLLGVCSMYATQPRAFDTAAADCARVFNVHAALAWNTLRRKGQVQAALASRDVIAQAKGLVMERFNIDAEDAFALIKRLSQQSNRPLVEIARRLVHFHHPEGAPQAEGQAVIRRSRESVREATRC</sequence>
<accession>A0A1X1WNF0</accession>
<dbReference type="InterPro" id="IPR003018">
    <property type="entry name" value="GAF"/>
</dbReference>
<reference evidence="6 7" key="1">
    <citation type="submission" date="2016-01" db="EMBL/GenBank/DDBJ databases">
        <title>The new phylogeny of the genus Mycobacterium.</title>
        <authorList>
            <person name="Tarcisio F."/>
            <person name="Conor M."/>
            <person name="Antonella G."/>
            <person name="Elisabetta G."/>
            <person name="Giulia F.S."/>
            <person name="Sara T."/>
            <person name="Anna F."/>
            <person name="Clotilde B."/>
            <person name="Roberto B."/>
            <person name="Veronica D.S."/>
            <person name="Fabio R."/>
            <person name="Monica P."/>
            <person name="Olivier J."/>
            <person name="Enrico T."/>
            <person name="Nicola S."/>
        </authorList>
    </citation>
    <scope>NUCLEOTIDE SEQUENCE [LARGE SCALE GENOMIC DNA]</scope>
    <source>
        <strain evidence="6 7">DSM 44160</strain>
    </source>
</reference>
<dbReference type="Gene3D" id="1.10.10.10">
    <property type="entry name" value="Winged helix-like DNA-binding domain superfamily/Winged helix DNA-binding domain"/>
    <property type="match status" value="1"/>
</dbReference>
<dbReference type="InterPro" id="IPR036388">
    <property type="entry name" value="WH-like_DNA-bd_sf"/>
</dbReference>
<evidence type="ECO:0000313" key="6">
    <source>
        <dbReference type="EMBL" id="ORV88145.1"/>
    </source>
</evidence>
<dbReference type="Pfam" id="PF03861">
    <property type="entry name" value="ANTAR"/>
    <property type="match status" value="1"/>
</dbReference>
<keyword evidence="3" id="KW-0805">Transcription regulation</keyword>
<dbReference type="SUPFAM" id="SSF52172">
    <property type="entry name" value="CheY-like"/>
    <property type="match status" value="1"/>
</dbReference>
<name>A0A1X1WNF0_MYCGO</name>